<evidence type="ECO:0000313" key="1">
    <source>
        <dbReference type="EMBL" id="CAB4147836.1"/>
    </source>
</evidence>
<accession>A0A6J5MS16</accession>
<protein>
    <submittedName>
        <fullName evidence="1">Uncharacterized protein</fullName>
    </submittedName>
</protein>
<reference evidence="1" key="1">
    <citation type="submission" date="2020-04" db="EMBL/GenBank/DDBJ databases">
        <authorList>
            <person name="Chiriac C."/>
            <person name="Salcher M."/>
            <person name="Ghai R."/>
            <person name="Kavagutti S V."/>
        </authorList>
    </citation>
    <scope>NUCLEOTIDE SEQUENCE</scope>
</reference>
<proteinExistence type="predicted"/>
<sequence>MAKSDEFIINLGIRADEYISECLSHTKEVVSGSGKVIEVRDRHIPTIDYFLNIWLPLLKLDKITRETYYVWLKSDNELKSDTIKKIDDTFKALAVDIVANEGKGIFYAKNRLGMHDKQHIETKTVTGFDFDN</sequence>
<gene>
    <name evidence="1" type="ORF">UFOVP514_48</name>
</gene>
<organism evidence="1">
    <name type="scientific">uncultured Caudovirales phage</name>
    <dbReference type="NCBI Taxonomy" id="2100421"/>
    <lineage>
        <taxon>Viruses</taxon>
        <taxon>Duplodnaviria</taxon>
        <taxon>Heunggongvirae</taxon>
        <taxon>Uroviricota</taxon>
        <taxon>Caudoviricetes</taxon>
        <taxon>Peduoviridae</taxon>
        <taxon>Maltschvirus</taxon>
        <taxon>Maltschvirus maltsch</taxon>
    </lineage>
</organism>
<name>A0A6J5MS16_9CAUD</name>
<dbReference type="EMBL" id="LR796477">
    <property type="protein sequence ID" value="CAB4147836.1"/>
    <property type="molecule type" value="Genomic_DNA"/>
</dbReference>